<accession>A0ABQ7QAH0</accession>
<dbReference type="EMBL" id="JAHIBW010000018">
    <property type="protein sequence ID" value="KAG7302233.1"/>
    <property type="molecule type" value="Genomic_DNA"/>
</dbReference>
<organism evidence="2 3">
    <name type="scientific">Plutella xylostella</name>
    <name type="common">Diamondback moth</name>
    <name type="synonym">Plutella maculipennis</name>
    <dbReference type="NCBI Taxonomy" id="51655"/>
    <lineage>
        <taxon>Eukaryota</taxon>
        <taxon>Metazoa</taxon>
        <taxon>Ecdysozoa</taxon>
        <taxon>Arthropoda</taxon>
        <taxon>Hexapoda</taxon>
        <taxon>Insecta</taxon>
        <taxon>Pterygota</taxon>
        <taxon>Neoptera</taxon>
        <taxon>Endopterygota</taxon>
        <taxon>Lepidoptera</taxon>
        <taxon>Glossata</taxon>
        <taxon>Ditrysia</taxon>
        <taxon>Yponomeutoidea</taxon>
        <taxon>Plutellidae</taxon>
        <taxon>Plutella</taxon>
    </lineage>
</organism>
<proteinExistence type="predicted"/>
<gene>
    <name evidence="2" type="ORF">JYU34_013717</name>
</gene>
<dbReference type="Proteomes" id="UP000823941">
    <property type="component" value="Chromosome 18"/>
</dbReference>
<name>A0ABQ7QAH0_PLUXY</name>
<evidence type="ECO:0000313" key="3">
    <source>
        <dbReference type="Proteomes" id="UP000823941"/>
    </source>
</evidence>
<evidence type="ECO:0000313" key="2">
    <source>
        <dbReference type="EMBL" id="KAG7302233.1"/>
    </source>
</evidence>
<sequence>MSLEEDPCRSPQIITIRLQEGNPPVINTAFGKSTLNQSQPSHLSQHWSVLHPPGVG</sequence>
<evidence type="ECO:0000256" key="1">
    <source>
        <dbReference type="SAM" id="MobiDB-lite"/>
    </source>
</evidence>
<protein>
    <submittedName>
        <fullName evidence="2">Uncharacterized protein</fullName>
    </submittedName>
</protein>
<feature type="compositionally biased region" description="Polar residues" evidence="1">
    <location>
        <begin position="34"/>
        <end position="47"/>
    </location>
</feature>
<comment type="caution">
    <text evidence="2">The sequence shown here is derived from an EMBL/GenBank/DDBJ whole genome shotgun (WGS) entry which is preliminary data.</text>
</comment>
<feature type="region of interest" description="Disordered" evidence="1">
    <location>
        <begin position="34"/>
        <end position="56"/>
    </location>
</feature>
<keyword evidence="3" id="KW-1185">Reference proteome</keyword>
<reference evidence="2 3" key="1">
    <citation type="submission" date="2021-06" db="EMBL/GenBank/DDBJ databases">
        <title>A haploid diamondback moth (Plutella xylostella L.) genome assembly resolves 31 chromosomes and identifies a diamide resistance mutation.</title>
        <authorList>
            <person name="Ward C.M."/>
            <person name="Perry K.D."/>
            <person name="Baker G."/>
            <person name="Powis K."/>
            <person name="Heckel D.G."/>
            <person name="Baxter S.W."/>
        </authorList>
    </citation>
    <scope>NUCLEOTIDE SEQUENCE [LARGE SCALE GENOMIC DNA]</scope>
    <source>
        <strain evidence="2 3">LV</strain>
        <tissue evidence="2">Single pupa</tissue>
    </source>
</reference>